<evidence type="ECO:0000256" key="5">
    <source>
        <dbReference type="ARBA" id="ARBA00023136"/>
    </source>
</evidence>
<evidence type="ECO:0000256" key="1">
    <source>
        <dbReference type="ARBA" id="ARBA00004167"/>
    </source>
</evidence>
<dbReference type="Gene3D" id="3.30.700.10">
    <property type="entry name" value="Glycoprotein, Type 4 Pilin"/>
    <property type="match status" value="1"/>
</dbReference>
<proteinExistence type="predicted"/>
<comment type="subcellular location">
    <subcellularLocation>
        <location evidence="1">Membrane</location>
        <topology evidence="1">Single-pass membrane protein</topology>
    </subcellularLocation>
</comment>
<keyword evidence="5 6" id="KW-0472">Membrane</keyword>
<dbReference type="AlphaFoldDB" id="A0A1F5I4A3"/>
<evidence type="ECO:0000256" key="6">
    <source>
        <dbReference type="SAM" id="Phobius"/>
    </source>
</evidence>
<dbReference type="GO" id="GO:0015628">
    <property type="term" value="P:protein secretion by the type II secretion system"/>
    <property type="evidence" value="ECO:0007669"/>
    <property type="project" value="InterPro"/>
</dbReference>
<evidence type="ECO:0000256" key="2">
    <source>
        <dbReference type="ARBA" id="ARBA00022481"/>
    </source>
</evidence>
<dbReference type="PANTHER" id="PTHR30093">
    <property type="entry name" value="GENERAL SECRETION PATHWAY PROTEIN G"/>
    <property type="match status" value="1"/>
</dbReference>
<keyword evidence="2" id="KW-0488">Methylation</keyword>
<organism evidence="7 8">
    <name type="scientific">Candidatus Curtissbacteria bacterium RIFCSPLOWO2_01_FULL_42_26</name>
    <dbReference type="NCBI Taxonomy" id="1797729"/>
    <lineage>
        <taxon>Bacteria</taxon>
        <taxon>Candidatus Curtissiibacteriota</taxon>
    </lineage>
</organism>
<dbReference type="Proteomes" id="UP000179227">
    <property type="component" value="Unassembled WGS sequence"/>
</dbReference>
<dbReference type="GO" id="GO:0015627">
    <property type="term" value="C:type II protein secretion system complex"/>
    <property type="evidence" value="ECO:0007669"/>
    <property type="project" value="InterPro"/>
</dbReference>
<dbReference type="InterPro" id="IPR045584">
    <property type="entry name" value="Pilin-like"/>
</dbReference>
<dbReference type="PRINTS" id="PR00813">
    <property type="entry name" value="BCTERIALGSPG"/>
</dbReference>
<dbReference type="PANTHER" id="PTHR30093:SF44">
    <property type="entry name" value="TYPE II SECRETION SYSTEM CORE PROTEIN G"/>
    <property type="match status" value="1"/>
</dbReference>
<feature type="transmembrane region" description="Helical" evidence="6">
    <location>
        <begin position="31"/>
        <end position="57"/>
    </location>
</feature>
<name>A0A1F5I4A3_9BACT</name>
<reference evidence="7 8" key="1">
    <citation type="journal article" date="2016" name="Nat. Commun.">
        <title>Thousands of microbial genomes shed light on interconnected biogeochemical processes in an aquifer system.</title>
        <authorList>
            <person name="Anantharaman K."/>
            <person name="Brown C.T."/>
            <person name="Hug L.A."/>
            <person name="Sharon I."/>
            <person name="Castelle C.J."/>
            <person name="Probst A.J."/>
            <person name="Thomas B.C."/>
            <person name="Singh A."/>
            <person name="Wilkins M.J."/>
            <person name="Karaoz U."/>
            <person name="Brodie E.L."/>
            <person name="Williams K.H."/>
            <person name="Hubbard S.S."/>
            <person name="Banfield J.F."/>
        </authorList>
    </citation>
    <scope>NUCLEOTIDE SEQUENCE [LARGE SCALE GENOMIC DNA]</scope>
</reference>
<dbReference type="NCBIfam" id="TIGR02532">
    <property type="entry name" value="IV_pilin_GFxxxE"/>
    <property type="match status" value="1"/>
</dbReference>
<evidence type="ECO:0000313" key="7">
    <source>
        <dbReference type="EMBL" id="OGE11233.1"/>
    </source>
</evidence>
<dbReference type="Pfam" id="PF07963">
    <property type="entry name" value="N_methyl"/>
    <property type="match status" value="1"/>
</dbReference>
<gene>
    <name evidence="7" type="ORF">A3A60_04625</name>
</gene>
<dbReference type="SUPFAM" id="SSF54523">
    <property type="entry name" value="Pili subunits"/>
    <property type="match status" value="1"/>
</dbReference>
<dbReference type="EMBL" id="MFBS01000002">
    <property type="protein sequence ID" value="OGE11233.1"/>
    <property type="molecule type" value="Genomic_DNA"/>
</dbReference>
<evidence type="ECO:0000313" key="8">
    <source>
        <dbReference type="Proteomes" id="UP000179227"/>
    </source>
</evidence>
<dbReference type="InterPro" id="IPR000983">
    <property type="entry name" value="Bac_GSPG_pilin"/>
</dbReference>
<accession>A0A1F5I4A3</accession>
<protein>
    <recommendedName>
        <fullName evidence="9">Type II secretion system protein GspG C-terminal domain-containing protein</fullName>
    </recommendedName>
</protein>
<keyword evidence="4 6" id="KW-1133">Transmembrane helix</keyword>
<dbReference type="InterPro" id="IPR012902">
    <property type="entry name" value="N_methyl_site"/>
</dbReference>
<dbReference type="GO" id="GO:0016020">
    <property type="term" value="C:membrane"/>
    <property type="evidence" value="ECO:0007669"/>
    <property type="project" value="UniProtKB-SubCell"/>
</dbReference>
<evidence type="ECO:0000256" key="3">
    <source>
        <dbReference type="ARBA" id="ARBA00022692"/>
    </source>
</evidence>
<evidence type="ECO:0008006" key="9">
    <source>
        <dbReference type="Google" id="ProtNLM"/>
    </source>
</evidence>
<keyword evidence="3 6" id="KW-0812">Transmembrane</keyword>
<evidence type="ECO:0000256" key="4">
    <source>
        <dbReference type="ARBA" id="ARBA00022989"/>
    </source>
</evidence>
<sequence length="187" mass="20908">MPTRKVSGIWYLVSGIRNTKYKILNTKYRKAFGFTLIELLIVISIIAILVAAASASWTNAQQKSRDGKRKSDLKGIQQALELYFQQNRQYPDSSNGKILCPGNPTPIEWGKIFSCDSITYMNPLPKDPINSSGYTYYFQSSVVSPAIVPLTYIISAKIENEKDQDIKSENLTCASQSGGYNYCVNNP</sequence>
<comment type="caution">
    <text evidence="7">The sequence shown here is derived from an EMBL/GenBank/DDBJ whole genome shotgun (WGS) entry which is preliminary data.</text>
</comment>
<dbReference type="STRING" id="1797729.A3A60_04625"/>